<evidence type="ECO:0000256" key="5">
    <source>
        <dbReference type="ARBA" id="ARBA00022555"/>
    </source>
</evidence>
<comment type="cofactor">
    <cofactor evidence="1">
        <name>Zn(2+)</name>
        <dbReference type="ChEBI" id="CHEBI:29105"/>
    </cofactor>
</comment>
<dbReference type="InterPro" id="IPR023033">
    <property type="entry name" value="Ala_tRNA_ligase_euk/bac"/>
</dbReference>
<evidence type="ECO:0000256" key="9">
    <source>
        <dbReference type="ARBA" id="ARBA00022884"/>
    </source>
</evidence>
<evidence type="ECO:0000256" key="10">
    <source>
        <dbReference type="ARBA" id="ARBA00022917"/>
    </source>
</evidence>
<dbReference type="HAMAP" id="MF_00036_B">
    <property type="entry name" value="Ala_tRNA_synth_B"/>
    <property type="match status" value="1"/>
</dbReference>
<evidence type="ECO:0000256" key="7">
    <source>
        <dbReference type="ARBA" id="ARBA00022741"/>
    </source>
</evidence>
<keyword evidence="8" id="KW-0067">ATP-binding</keyword>
<accession>A0A0S8FP86</accession>
<proteinExistence type="inferred from homology"/>
<gene>
    <name evidence="14" type="ORF">AMJ83_10510</name>
</gene>
<dbReference type="EMBL" id="LJUJ01000033">
    <property type="protein sequence ID" value="KPK62560.1"/>
    <property type="molecule type" value="Genomic_DNA"/>
</dbReference>
<dbReference type="EC" id="6.1.1.7" evidence="3 12"/>
<dbReference type="InterPro" id="IPR050058">
    <property type="entry name" value="Ala-tRNA_ligase"/>
</dbReference>
<keyword evidence="11" id="KW-0030">Aminoacyl-tRNA synthetase</keyword>
<evidence type="ECO:0000256" key="2">
    <source>
        <dbReference type="ARBA" id="ARBA00008226"/>
    </source>
</evidence>
<organism evidence="14 15">
    <name type="scientific">candidate division WOR_3 bacterium SM23_42</name>
    <dbReference type="NCBI Taxonomy" id="1703779"/>
    <lineage>
        <taxon>Bacteria</taxon>
        <taxon>Bacteria division WOR-3</taxon>
    </lineage>
</organism>
<dbReference type="PANTHER" id="PTHR11777">
    <property type="entry name" value="ALANYL-TRNA SYNTHETASE"/>
    <property type="match status" value="1"/>
</dbReference>
<dbReference type="AlphaFoldDB" id="A0A0S8FP86"/>
<evidence type="ECO:0000313" key="14">
    <source>
        <dbReference type="EMBL" id="KPK62560.1"/>
    </source>
</evidence>
<dbReference type="PATRIC" id="fig|1703779.3.peg.2276"/>
<keyword evidence="6" id="KW-0436">Ligase</keyword>
<comment type="similarity">
    <text evidence="2">Belongs to the class-II aminoacyl-tRNA synthetase family.</text>
</comment>
<dbReference type="CDD" id="cd00673">
    <property type="entry name" value="AlaRS_core"/>
    <property type="match status" value="1"/>
</dbReference>
<feature type="domain" description="Alanyl-transfer RNA synthetases family profile" evidence="13">
    <location>
        <begin position="1"/>
        <end position="463"/>
    </location>
</feature>
<dbReference type="InterPro" id="IPR045864">
    <property type="entry name" value="aa-tRNA-synth_II/BPL/LPL"/>
</dbReference>
<dbReference type="SUPFAM" id="SSF55681">
    <property type="entry name" value="Class II aaRS and biotin synthetases"/>
    <property type="match status" value="1"/>
</dbReference>
<evidence type="ECO:0000313" key="15">
    <source>
        <dbReference type="Proteomes" id="UP000051373"/>
    </source>
</evidence>
<keyword evidence="10" id="KW-0648">Protein biosynthesis</keyword>
<evidence type="ECO:0000256" key="4">
    <source>
        <dbReference type="ARBA" id="ARBA00017959"/>
    </source>
</evidence>
<dbReference type="PRINTS" id="PR00980">
    <property type="entry name" value="TRNASYNTHALA"/>
</dbReference>
<protein>
    <recommendedName>
        <fullName evidence="4 12">Alanine--tRNA ligase</fullName>
        <ecNumber evidence="3 12">6.1.1.7</ecNumber>
    </recommendedName>
</protein>
<dbReference type="GO" id="GO:0000049">
    <property type="term" value="F:tRNA binding"/>
    <property type="evidence" value="ECO:0007669"/>
    <property type="project" value="UniProtKB-KW"/>
</dbReference>
<evidence type="ECO:0000256" key="11">
    <source>
        <dbReference type="ARBA" id="ARBA00023146"/>
    </source>
</evidence>
<evidence type="ECO:0000256" key="12">
    <source>
        <dbReference type="NCBIfam" id="TIGR00344"/>
    </source>
</evidence>
<dbReference type="InterPro" id="IPR002318">
    <property type="entry name" value="Ala-tRNA-lgiase_IIc"/>
</dbReference>
<dbReference type="Gene3D" id="3.30.930.10">
    <property type="entry name" value="Bira Bifunctional Protein, Domain 2"/>
    <property type="match status" value="1"/>
</dbReference>
<dbReference type="InterPro" id="IPR018164">
    <property type="entry name" value="Ala-tRNA-synth_IIc_N"/>
</dbReference>
<dbReference type="Pfam" id="PF01411">
    <property type="entry name" value="tRNA-synt_2c"/>
    <property type="match status" value="1"/>
</dbReference>
<dbReference type="GO" id="GO:0005524">
    <property type="term" value="F:ATP binding"/>
    <property type="evidence" value="ECO:0007669"/>
    <property type="project" value="UniProtKB-KW"/>
</dbReference>
<keyword evidence="7" id="KW-0547">Nucleotide-binding</keyword>
<dbReference type="GO" id="GO:0004813">
    <property type="term" value="F:alanine-tRNA ligase activity"/>
    <property type="evidence" value="ECO:0007669"/>
    <property type="project" value="UniProtKB-UniRule"/>
</dbReference>
<dbReference type="PROSITE" id="PS50860">
    <property type="entry name" value="AA_TRNA_LIGASE_II_ALA"/>
    <property type="match status" value="1"/>
</dbReference>
<feature type="non-terminal residue" evidence="14">
    <location>
        <position position="463"/>
    </location>
</feature>
<dbReference type="STRING" id="1703779.AMJ83_10510"/>
<dbReference type="NCBIfam" id="TIGR00344">
    <property type="entry name" value="alaS"/>
    <property type="match status" value="1"/>
</dbReference>
<keyword evidence="5" id="KW-0820">tRNA-binding</keyword>
<dbReference type="GO" id="GO:0002161">
    <property type="term" value="F:aminoacyl-tRNA deacylase activity"/>
    <property type="evidence" value="ECO:0007669"/>
    <property type="project" value="TreeGrafter"/>
</dbReference>
<evidence type="ECO:0000256" key="6">
    <source>
        <dbReference type="ARBA" id="ARBA00022598"/>
    </source>
</evidence>
<dbReference type="GO" id="GO:0006419">
    <property type="term" value="P:alanyl-tRNA aminoacylation"/>
    <property type="evidence" value="ECO:0007669"/>
    <property type="project" value="UniProtKB-UniRule"/>
</dbReference>
<dbReference type="SUPFAM" id="SSF101353">
    <property type="entry name" value="Putative anticodon-binding domain of alanyl-tRNA synthetase (AlaRS)"/>
    <property type="match status" value="1"/>
</dbReference>
<evidence type="ECO:0000259" key="13">
    <source>
        <dbReference type="PROSITE" id="PS50860"/>
    </source>
</evidence>
<dbReference type="FunFam" id="3.30.930.10:FF:000004">
    <property type="entry name" value="Alanine--tRNA ligase"/>
    <property type="match status" value="1"/>
</dbReference>
<dbReference type="GO" id="GO:0005829">
    <property type="term" value="C:cytosol"/>
    <property type="evidence" value="ECO:0007669"/>
    <property type="project" value="TreeGrafter"/>
</dbReference>
<comment type="caution">
    <text evidence="14">The sequence shown here is derived from an EMBL/GenBank/DDBJ whole genome shotgun (WGS) entry which is preliminary data.</text>
</comment>
<keyword evidence="9" id="KW-0694">RNA-binding</keyword>
<dbReference type="PANTHER" id="PTHR11777:SF9">
    <property type="entry name" value="ALANINE--TRNA LIGASE, CYTOPLASMIC"/>
    <property type="match status" value="1"/>
</dbReference>
<name>A0A0S8FP86_UNCW3</name>
<evidence type="ECO:0000256" key="1">
    <source>
        <dbReference type="ARBA" id="ARBA00001947"/>
    </source>
</evidence>
<evidence type="ECO:0000256" key="8">
    <source>
        <dbReference type="ARBA" id="ARBA00022840"/>
    </source>
</evidence>
<dbReference type="InterPro" id="IPR018165">
    <property type="entry name" value="Ala-tRNA-synth_IIc_core"/>
</dbReference>
<reference evidence="14 15" key="1">
    <citation type="journal article" date="2015" name="Microbiome">
        <title>Genomic resolution of linkages in carbon, nitrogen, and sulfur cycling among widespread estuary sediment bacteria.</title>
        <authorList>
            <person name="Baker B.J."/>
            <person name="Lazar C.S."/>
            <person name="Teske A.P."/>
            <person name="Dick G.J."/>
        </authorList>
    </citation>
    <scope>NUCLEOTIDE SEQUENCE [LARGE SCALE GENOMIC DNA]</scope>
    <source>
        <strain evidence="14">SM23_42</strain>
    </source>
</reference>
<dbReference type="InterPro" id="IPR018162">
    <property type="entry name" value="Ala-tRNA-ligase_IIc_anticod-bd"/>
</dbReference>
<sequence>MKSNELRKSFLSFFEKKGHTIVPSMSLIPRDDPSLLFTSAGMVQFKPLWTGAVPLPYRRAASVQKCLRTSDLDNVGRTRRHLTFFEMLGNFSFGDYFKKEAIVWAWEYLTEVLAIDKKRLSVSVYDDDDEAYDIWHKTIGLNKDIIFRLGEEDNFWGPAGNSGACGPCSEIFYDLGKAFSCGKKTCAPGCNCDRFPEIWNLVFPQFNQTVSGERLALKNRGVDTGMGFERLAAVLQGKDSPFQADLFHPIIDDIANYQKIEYGSTPDTDIAVNVLADHTRALVFAIGDGIIPSNEERGYVIRRLLRRAVRLCKKLGIEDAFLYKLVPRVVDMYKNGYPDLTERREEITLVIKSEEERFLTTLEKGLVQLEEMIASKKAISGEDAFRLYDTYGFPIELTKEIAKEKNIQVDEQRFMMMLHEAREMSKAKAKFIPKGEWKILKQDVGSFIGYDSISTETEILRYN</sequence>
<dbReference type="Proteomes" id="UP000051373">
    <property type="component" value="Unassembled WGS sequence"/>
</dbReference>
<evidence type="ECO:0000256" key="3">
    <source>
        <dbReference type="ARBA" id="ARBA00013168"/>
    </source>
</evidence>